<keyword evidence="1" id="KW-0479">Metal-binding</keyword>
<keyword evidence="1" id="KW-0863">Zinc-finger</keyword>
<feature type="region of interest" description="Disordered" evidence="2">
    <location>
        <begin position="702"/>
        <end position="746"/>
    </location>
</feature>
<feature type="compositionally biased region" description="Basic and acidic residues" evidence="2">
    <location>
        <begin position="203"/>
        <end position="233"/>
    </location>
</feature>
<feature type="signal peptide" evidence="3">
    <location>
        <begin position="1"/>
        <end position="29"/>
    </location>
</feature>
<dbReference type="Proteomes" id="UP001472677">
    <property type="component" value="Unassembled WGS sequence"/>
</dbReference>
<organism evidence="5 6">
    <name type="scientific">Hibiscus sabdariffa</name>
    <name type="common">roselle</name>
    <dbReference type="NCBI Taxonomy" id="183260"/>
    <lineage>
        <taxon>Eukaryota</taxon>
        <taxon>Viridiplantae</taxon>
        <taxon>Streptophyta</taxon>
        <taxon>Embryophyta</taxon>
        <taxon>Tracheophyta</taxon>
        <taxon>Spermatophyta</taxon>
        <taxon>Magnoliopsida</taxon>
        <taxon>eudicotyledons</taxon>
        <taxon>Gunneridae</taxon>
        <taxon>Pentapetalae</taxon>
        <taxon>rosids</taxon>
        <taxon>malvids</taxon>
        <taxon>Malvales</taxon>
        <taxon>Malvaceae</taxon>
        <taxon>Malvoideae</taxon>
        <taxon>Hibiscus</taxon>
    </lineage>
</organism>
<keyword evidence="3" id="KW-0732">Signal</keyword>
<dbReference type="Pfam" id="PF01412">
    <property type="entry name" value="ArfGap"/>
    <property type="match status" value="1"/>
</dbReference>
<dbReference type="PANTHER" id="PTHR46085:SF3">
    <property type="entry name" value="ARF GTPASE ACTIVATING PROTEIN"/>
    <property type="match status" value="1"/>
</dbReference>
<feature type="chain" id="PRO_5045162331" description="Arf-GAP domain-containing protein" evidence="3">
    <location>
        <begin position="30"/>
        <end position="746"/>
    </location>
</feature>
<feature type="compositionally biased region" description="Basic and acidic residues" evidence="2">
    <location>
        <begin position="150"/>
        <end position="174"/>
    </location>
</feature>
<feature type="compositionally biased region" description="Polar residues" evidence="2">
    <location>
        <begin position="377"/>
        <end position="408"/>
    </location>
</feature>
<evidence type="ECO:0000256" key="1">
    <source>
        <dbReference type="PROSITE-ProRule" id="PRU00288"/>
    </source>
</evidence>
<dbReference type="PANTHER" id="PTHR46085">
    <property type="entry name" value="ARFGAP/RECO-RELATED"/>
    <property type="match status" value="1"/>
</dbReference>
<reference evidence="5 6" key="1">
    <citation type="journal article" date="2024" name="G3 (Bethesda)">
        <title>Genome assembly of Hibiscus sabdariffa L. provides insights into metabolisms of medicinal natural products.</title>
        <authorList>
            <person name="Kim T."/>
        </authorList>
    </citation>
    <scope>NUCLEOTIDE SEQUENCE [LARGE SCALE GENOMIC DNA]</scope>
    <source>
        <strain evidence="5">TK-2024</strain>
        <tissue evidence="5">Old leaves</tissue>
    </source>
</reference>
<evidence type="ECO:0000256" key="2">
    <source>
        <dbReference type="SAM" id="MobiDB-lite"/>
    </source>
</evidence>
<dbReference type="PROSITE" id="PS50115">
    <property type="entry name" value="ARFGAP"/>
    <property type="match status" value="1"/>
</dbReference>
<dbReference type="Gene3D" id="1.10.220.150">
    <property type="entry name" value="Arf GTPase activating protein"/>
    <property type="match status" value="1"/>
</dbReference>
<evidence type="ECO:0000256" key="3">
    <source>
        <dbReference type="SAM" id="SignalP"/>
    </source>
</evidence>
<evidence type="ECO:0000259" key="4">
    <source>
        <dbReference type="PROSITE" id="PS50115"/>
    </source>
</evidence>
<feature type="region of interest" description="Disordered" evidence="2">
    <location>
        <begin position="150"/>
        <end position="408"/>
    </location>
</feature>
<feature type="region of interest" description="Disordered" evidence="2">
    <location>
        <begin position="517"/>
        <end position="537"/>
    </location>
</feature>
<feature type="compositionally biased region" description="Low complexity" evidence="2">
    <location>
        <begin position="360"/>
        <end position="375"/>
    </location>
</feature>
<gene>
    <name evidence="5" type="ORF">V6N12_042392</name>
</gene>
<dbReference type="SMART" id="SM00105">
    <property type="entry name" value="ArfGap"/>
    <property type="match status" value="1"/>
</dbReference>
<proteinExistence type="predicted"/>
<dbReference type="InterPro" id="IPR001164">
    <property type="entry name" value="ArfGAP_dom"/>
</dbReference>
<sequence length="746" mass="80838">MREHSPLNGNLRQLFCLLFLFDSRKVVMGSRVKEDEKNERIIRGLLKQQENRRCINCNSLGPQYVCTNFWTFVCTTCSGIHREFTHRVKSVSMAKFTSQEVAALQEGGNQRAKEIYFKEWDPQRNSAPNSSNVERLRDFIKHVYVDRRYSGERNYDKPPRGKMGDKEDLYENRTDGYQGGSRSPPYEVTYDRRYSDRPSPGGRNDDRNSRYGYDERRSPGYDQEIRQYGDYKRSPARPEVVNDWRREDRFGNGRKPEDHLVSDGNSKLEGRSPERPKESSSPPMVRPVREILGENVMPFRVIEPPKANGGRTVDGPQTQQRNASSSSLGSSSGNPVEAKLETTGSLIDFDADPEPPVAPTITQTQQTSATQSIVQPPASTNDNNWASFDFPPQTNVSQAPNVSTPDPVLSQLSVPASLPGNLSGVSSSVTGQVPAPVANVNLAPSNVAFTGKIQTLPFGAGAPASAPVSNFSTLPPTDALTATPGLTPTMPVSSVSFQLGVNNAGQWPNMQHQQTHFLSSAGSQSNSHGPSTNQVPLSASFAQNPQAVSKPFQDVMSAVASQPPTETKASGRQELPVDLFTATYPTYPAAALGWQTGPPRGMGFAMQYNTAVPISAFPQSSRSINPFDLGGEAPQPQTQRSFSMASLQGALPNAPPSGLLRTSSLGAPSSAWMPPQSLPYASGMPSQSLPYASALPPRAYSGAQLPGSGNLPPSSHPVGGIGSEASRHPGPGPHFRLKSLIPTMAK</sequence>
<dbReference type="SUPFAM" id="SSF57863">
    <property type="entry name" value="ArfGap/RecO-like zinc finger"/>
    <property type="match status" value="1"/>
</dbReference>
<feature type="domain" description="Arf-GAP" evidence="4">
    <location>
        <begin position="39"/>
        <end position="157"/>
    </location>
</feature>
<keyword evidence="1" id="KW-0862">Zinc</keyword>
<protein>
    <recommendedName>
        <fullName evidence="4">Arf-GAP domain-containing protein</fullName>
    </recommendedName>
</protein>
<dbReference type="InterPro" id="IPR037278">
    <property type="entry name" value="ARFGAP/RecO"/>
</dbReference>
<name>A0ABR2EG69_9ROSI</name>
<feature type="compositionally biased region" description="Low complexity" evidence="2">
    <location>
        <begin position="324"/>
        <end position="333"/>
    </location>
</feature>
<comment type="caution">
    <text evidence="5">The sequence shown here is derived from an EMBL/GenBank/DDBJ whole genome shotgun (WGS) entry which is preliminary data.</text>
</comment>
<dbReference type="InterPro" id="IPR044820">
    <property type="entry name" value="AGD14-like"/>
</dbReference>
<evidence type="ECO:0000313" key="6">
    <source>
        <dbReference type="Proteomes" id="UP001472677"/>
    </source>
</evidence>
<dbReference type="InterPro" id="IPR038508">
    <property type="entry name" value="ArfGAP_dom_sf"/>
</dbReference>
<dbReference type="PRINTS" id="PR00405">
    <property type="entry name" value="REVINTRACTNG"/>
</dbReference>
<feature type="region of interest" description="Disordered" evidence="2">
    <location>
        <begin position="623"/>
        <end position="643"/>
    </location>
</feature>
<evidence type="ECO:0000313" key="5">
    <source>
        <dbReference type="EMBL" id="KAK8559107.1"/>
    </source>
</evidence>
<feature type="compositionally biased region" description="Basic and acidic residues" evidence="2">
    <location>
        <begin position="240"/>
        <end position="278"/>
    </location>
</feature>
<dbReference type="EMBL" id="JBBPBM010000015">
    <property type="protein sequence ID" value="KAK8559107.1"/>
    <property type="molecule type" value="Genomic_DNA"/>
</dbReference>
<dbReference type="CDD" id="cd08838">
    <property type="entry name" value="ArfGap_AGFG"/>
    <property type="match status" value="1"/>
</dbReference>
<accession>A0ABR2EG69</accession>
<keyword evidence="6" id="KW-1185">Reference proteome</keyword>